<evidence type="ECO:0000256" key="1">
    <source>
        <dbReference type="ARBA" id="ARBA00004434"/>
    </source>
</evidence>
<evidence type="ECO:0000313" key="9">
    <source>
        <dbReference type="Proteomes" id="UP000623687"/>
    </source>
</evidence>
<dbReference type="OrthoDB" id="9974841at2759"/>
<keyword evidence="6 7" id="KW-0472">Membrane</keyword>
<evidence type="ECO:0000256" key="5">
    <source>
        <dbReference type="ARBA" id="ARBA00023128"/>
    </source>
</evidence>
<dbReference type="GO" id="GO:0006123">
    <property type="term" value="P:mitochondrial electron transport, cytochrome c to oxygen"/>
    <property type="evidence" value="ECO:0007669"/>
    <property type="project" value="InterPro"/>
</dbReference>
<dbReference type="GO" id="GO:0045277">
    <property type="term" value="C:respiratory chain complex IV"/>
    <property type="evidence" value="ECO:0007669"/>
    <property type="project" value="InterPro"/>
</dbReference>
<keyword evidence="4" id="KW-0999">Mitochondrion inner membrane</keyword>
<dbReference type="Gene3D" id="4.10.49.10">
    <property type="entry name" value="Cytochrome c oxidase subunit VIIc"/>
    <property type="match status" value="1"/>
</dbReference>
<keyword evidence="5" id="KW-0496">Mitochondrion</keyword>
<gene>
    <name evidence="8" type="ORF">PC9H_005100</name>
</gene>
<dbReference type="UniPathway" id="UPA00705"/>
<protein>
    <submittedName>
        <fullName evidence="8">Uncharacterized protein</fullName>
    </submittedName>
</protein>
<evidence type="ECO:0000313" key="8">
    <source>
        <dbReference type="EMBL" id="KAF7433151.1"/>
    </source>
</evidence>
<keyword evidence="9" id="KW-1185">Reference proteome</keyword>
<dbReference type="Pfam" id="PF02935">
    <property type="entry name" value="COX7C"/>
    <property type="match status" value="1"/>
</dbReference>
<dbReference type="VEuPathDB" id="FungiDB:PC9H_005100"/>
<evidence type="ECO:0000256" key="6">
    <source>
        <dbReference type="ARBA" id="ARBA00023136"/>
    </source>
</evidence>
<dbReference type="GO" id="GO:0005743">
    <property type="term" value="C:mitochondrial inner membrane"/>
    <property type="evidence" value="ECO:0007669"/>
    <property type="project" value="UniProtKB-SubCell"/>
</dbReference>
<dbReference type="RefSeq" id="XP_036633178.1">
    <property type="nucleotide sequence ID" value="XM_036774676.1"/>
</dbReference>
<dbReference type="Proteomes" id="UP000623687">
    <property type="component" value="Unassembled WGS sequence"/>
</dbReference>
<dbReference type="InterPro" id="IPR004202">
    <property type="entry name" value="COX7C/Cox8"/>
</dbReference>
<comment type="caution">
    <text evidence="8">The sequence shown here is derived from an EMBL/GenBank/DDBJ whole genome shotgun (WGS) entry which is preliminary data.</text>
</comment>
<dbReference type="EMBL" id="JACETU010000003">
    <property type="protein sequence ID" value="KAF7433151.1"/>
    <property type="molecule type" value="Genomic_DNA"/>
</dbReference>
<dbReference type="GeneID" id="59374918"/>
<comment type="similarity">
    <text evidence="3">Belongs to the cytochrome c oxidase VIIc family.</text>
</comment>
<keyword evidence="7" id="KW-0812">Transmembrane</keyword>
<keyword evidence="7" id="KW-1133">Transmembrane helix</keyword>
<comment type="subcellular location">
    <subcellularLocation>
        <location evidence="1">Mitochondrion inner membrane</location>
        <topology evidence="1">Single-pass membrane protein</topology>
    </subcellularLocation>
</comment>
<sequence length="119" mass="13117">MVRGKLSWEDIPMTPRPKSQLKLLNGASSFTQHPEPNLVLSRHSRKMVLSVVARRAAAAGVRSIHTTAPVRSAGHDYHHLPFAWPGNKKTAFGLKLTSFLLFGFSIPVVASVYQLKKSS</sequence>
<accession>A0A8H6ZYE8</accession>
<name>A0A8H6ZYE8_PLEOS</name>
<evidence type="ECO:0000256" key="7">
    <source>
        <dbReference type="SAM" id="Phobius"/>
    </source>
</evidence>
<reference evidence="8" key="1">
    <citation type="submission" date="2019-07" db="EMBL/GenBank/DDBJ databases">
        <authorList>
            <person name="Palmer J.M."/>
        </authorList>
    </citation>
    <scope>NUCLEOTIDE SEQUENCE</scope>
    <source>
        <strain evidence="8">PC9</strain>
    </source>
</reference>
<dbReference type="InterPro" id="IPR036636">
    <property type="entry name" value="COX7C/Cox8_sf"/>
</dbReference>
<evidence type="ECO:0000256" key="2">
    <source>
        <dbReference type="ARBA" id="ARBA00004673"/>
    </source>
</evidence>
<proteinExistence type="inferred from homology"/>
<dbReference type="AlphaFoldDB" id="A0A8H6ZYE8"/>
<evidence type="ECO:0000256" key="4">
    <source>
        <dbReference type="ARBA" id="ARBA00022792"/>
    </source>
</evidence>
<evidence type="ECO:0000256" key="3">
    <source>
        <dbReference type="ARBA" id="ARBA00010514"/>
    </source>
</evidence>
<organism evidence="8 9">
    <name type="scientific">Pleurotus ostreatus</name>
    <name type="common">Oyster mushroom</name>
    <name type="synonym">White-rot fungus</name>
    <dbReference type="NCBI Taxonomy" id="5322"/>
    <lineage>
        <taxon>Eukaryota</taxon>
        <taxon>Fungi</taxon>
        <taxon>Dikarya</taxon>
        <taxon>Basidiomycota</taxon>
        <taxon>Agaricomycotina</taxon>
        <taxon>Agaricomycetes</taxon>
        <taxon>Agaricomycetidae</taxon>
        <taxon>Agaricales</taxon>
        <taxon>Pleurotineae</taxon>
        <taxon>Pleurotaceae</taxon>
        <taxon>Pleurotus</taxon>
    </lineage>
</organism>
<feature type="transmembrane region" description="Helical" evidence="7">
    <location>
        <begin position="92"/>
        <end position="113"/>
    </location>
</feature>
<comment type="pathway">
    <text evidence="2">Energy metabolism; oxidative phosphorylation.</text>
</comment>